<evidence type="ECO:0000313" key="2">
    <source>
        <dbReference type="EMBL" id="KAJ8985012.1"/>
    </source>
</evidence>
<sequence>GNKSSDKEDKKVPEETIQKAQKGDGDGKKDGGSEKKKTANGGNKRGSSGGVGREVGSVGMGERKGSLGNQGNQGRSNGKEEDEFILPPLANLDEVDRLGDKCECCQAMENSNICCEHLLLKPCEECARMCKRACDCRESSKRYTTPKCTMCLEKQQKKKMPKSGLAGLR</sequence>
<reference evidence="2" key="1">
    <citation type="journal article" date="2023" name="Insect Mol. Biol.">
        <title>Genome sequencing provides insights into the evolution of gene families encoding plant cell wall-degrading enzymes in longhorned beetles.</title>
        <authorList>
            <person name="Shin N.R."/>
            <person name="Okamura Y."/>
            <person name="Kirsch R."/>
            <person name="Pauchet Y."/>
        </authorList>
    </citation>
    <scope>NUCLEOTIDE SEQUENCE</scope>
    <source>
        <strain evidence="2">MMC_N1</strain>
    </source>
</reference>
<feature type="compositionally biased region" description="Gly residues" evidence="1">
    <location>
        <begin position="43"/>
        <end position="53"/>
    </location>
</feature>
<organism evidence="2 3">
    <name type="scientific">Molorchus minor</name>
    <dbReference type="NCBI Taxonomy" id="1323400"/>
    <lineage>
        <taxon>Eukaryota</taxon>
        <taxon>Metazoa</taxon>
        <taxon>Ecdysozoa</taxon>
        <taxon>Arthropoda</taxon>
        <taxon>Hexapoda</taxon>
        <taxon>Insecta</taxon>
        <taxon>Pterygota</taxon>
        <taxon>Neoptera</taxon>
        <taxon>Endopterygota</taxon>
        <taxon>Coleoptera</taxon>
        <taxon>Polyphaga</taxon>
        <taxon>Cucujiformia</taxon>
        <taxon>Chrysomeloidea</taxon>
        <taxon>Cerambycidae</taxon>
        <taxon>Lamiinae</taxon>
        <taxon>Monochamini</taxon>
        <taxon>Molorchus</taxon>
    </lineage>
</organism>
<evidence type="ECO:0000256" key="1">
    <source>
        <dbReference type="SAM" id="MobiDB-lite"/>
    </source>
</evidence>
<gene>
    <name evidence="2" type="ORF">NQ317_016923</name>
</gene>
<dbReference type="EMBL" id="JAPWTJ010000021">
    <property type="protein sequence ID" value="KAJ8985012.1"/>
    <property type="molecule type" value="Genomic_DNA"/>
</dbReference>
<feature type="non-terminal residue" evidence="2">
    <location>
        <position position="1"/>
    </location>
</feature>
<protein>
    <submittedName>
        <fullName evidence="2">Uncharacterized protein</fullName>
    </submittedName>
</protein>
<dbReference type="Proteomes" id="UP001162164">
    <property type="component" value="Unassembled WGS sequence"/>
</dbReference>
<proteinExistence type="predicted"/>
<feature type="compositionally biased region" description="Basic and acidic residues" evidence="1">
    <location>
        <begin position="1"/>
        <end position="37"/>
    </location>
</feature>
<name>A0ABQ9K635_9CUCU</name>
<feature type="compositionally biased region" description="Polar residues" evidence="1">
    <location>
        <begin position="67"/>
        <end position="76"/>
    </location>
</feature>
<comment type="caution">
    <text evidence="2">The sequence shown here is derived from an EMBL/GenBank/DDBJ whole genome shotgun (WGS) entry which is preliminary data.</text>
</comment>
<feature type="region of interest" description="Disordered" evidence="1">
    <location>
        <begin position="1"/>
        <end position="87"/>
    </location>
</feature>
<accession>A0ABQ9K635</accession>
<keyword evidence="3" id="KW-1185">Reference proteome</keyword>
<evidence type="ECO:0000313" key="3">
    <source>
        <dbReference type="Proteomes" id="UP001162164"/>
    </source>
</evidence>